<proteinExistence type="predicted"/>
<sequence length="177" mass="20473">MVSSNKPRLYVALYARGGAEQDTYHWALVSGPKKETDGSWGKRHHVRQQLYIASDQHHTRWEYEELGIPTAPTRMILVRVMVAKIVQLDRMEQILRGLPTVQNDPTWTCRLWVRDAVARLAAEGVLGTSITAWTTIEHTTRQYVRQKKDQHRFDGGEEWNRSKVPTWDLIGNKETVP</sequence>
<dbReference type="InterPro" id="IPR054208">
    <property type="entry name" value="DUF6914"/>
</dbReference>
<dbReference type="Proteomes" id="UP000799766">
    <property type="component" value="Unassembled WGS sequence"/>
</dbReference>
<accession>A0A6A6NWZ9</accession>
<dbReference type="EMBL" id="MU001685">
    <property type="protein sequence ID" value="KAF2455783.1"/>
    <property type="molecule type" value="Genomic_DNA"/>
</dbReference>
<dbReference type="Pfam" id="PF21858">
    <property type="entry name" value="DUF6914"/>
    <property type="match status" value="1"/>
</dbReference>
<reference evidence="1" key="1">
    <citation type="journal article" date="2020" name="Stud. Mycol.">
        <title>101 Dothideomycetes genomes: a test case for predicting lifestyles and emergence of pathogens.</title>
        <authorList>
            <person name="Haridas S."/>
            <person name="Albert R."/>
            <person name="Binder M."/>
            <person name="Bloem J."/>
            <person name="Labutti K."/>
            <person name="Salamov A."/>
            <person name="Andreopoulos B."/>
            <person name="Baker S."/>
            <person name="Barry K."/>
            <person name="Bills G."/>
            <person name="Bluhm B."/>
            <person name="Cannon C."/>
            <person name="Castanera R."/>
            <person name="Culley D."/>
            <person name="Daum C."/>
            <person name="Ezra D."/>
            <person name="Gonzalez J."/>
            <person name="Henrissat B."/>
            <person name="Kuo A."/>
            <person name="Liang C."/>
            <person name="Lipzen A."/>
            <person name="Lutzoni F."/>
            <person name="Magnuson J."/>
            <person name="Mondo S."/>
            <person name="Nolan M."/>
            <person name="Ohm R."/>
            <person name="Pangilinan J."/>
            <person name="Park H.-J."/>
            <person name="Ramirez L."/>
            <person name="Alfaro M."/>
            <person name="Sun H."/>
            <person name="Tritt A."/>
            <person name="Yoshinaga Y."/>
            <person name="Zwiers L.-H."/>
            <person name="Turgeon B."/>
            <person name="Goodwin S."/>
            <person name="Spatafora J."/>
            <person name="Crous P."/>
            <person name="Grigoriev I."/>
        </authorList>
    </citation>
    <scope>NUCLEOTIDE SEQUENCE</scope>
    <source>
        <strain evidence="1">ATCC 16933</strain>
    </source>
</reference>
<evidence type="ECO:0000313" key="2">
    <source>
        <dbReference type="Proteomes" id="UP000799766"/>
    </source>
</evidence>
<organism evidence="1 2">
    <name type="scientific">Lineolata rhizophorae</name>
    <dbReference type="NCBI Taxonomy" id="578093"/>
    <lineage>
        <taxon>Eukaryota</taxon>
        <taxon>Fungi</taxon>
        <taxon>Dikarya</taxon>
        <taxon>Ascomycota</taxon>
        <taxon>Pezizomycotina</taxon>
        <taxon>Dothideomycetes</taxon>
        <taxon>Dothideomycetes incertae sedis</taxon>
        <taxon>Lineolatales</taxon>
        <taxon>Lineolataceae</taxon>
        <taxon>Lineolata</taxon>
    </lineage>
</organism>
<gene>
    <name evidence="1" type="ORF">BDY21DRAFT_288730</name>
</gene>
<evidence type="ECO:0000313" key="1">
    <source>
        <dbReference type="EMBL" id="KAF2455783.1"/>
    </source>
</evidence>
<name>A0A6A6NWZ9_9PEZI</name>
<dbReference type="OrthoDB" id="2679825at2759"/>
<keyword evidence="2" id="KW-1185">Reference proteome</keyword>
<dbReference type="AlphaFoldDB" id="A0A6A6NWZ9"/>
<protein>
    <submittedName>
        <fullName evidence="1">Uncharacterized protein</fullName>
    </submittedName>
</protein>